<reference evidence="1" key="2">
    <citation type="submission" date="2023-01" db="EMBL/GenBank/DDBJ databases">
        <authorList>
            <person name="Rosani U."/>
            <person name="Delmont T.O."/>
            <person name="Gaia M."/>
            <person name="Krupovic M."/>
        </authorList>
    </citation>
    <scope>NUCLEOTIDE SEQUENCE</scope>
    <source>
        <strain evidence="1">MalacoHV4/Med/2018 155</strain>
    </source>
</reference>
<sequence length="463" mass="52758">MKPQWQFWAGDNTELERMLLRKDSDGTKVRTFLRNSTGKPSKTTMKKSHSSYRNICVDKIKYTISTLYNIVRDEDVHSLIKPVLEELTFNDPQSPFYGRTTLMAPHLNKTVKGIVGGMLTKHSDVSPNRTTCVPTCSVRGVVDFAQLSNTDINVNARDNFHKNHECTKYMLRMLRDYKERYARFGDARVNSFNFVDGALVIPRGYYNILKYVPDESATINFSSLSEIEKDDFLYRLRIASLIETILMILNIYGPYLYEEAHTWPVLSNSLVAELHHMSTFNKTGSNCEASTLTSTTAPVSTHQLAFMIDVMKQCDEMMSKPHLDDSHTNRNAVSKTIDIRTELNGFCDNVKRSLFLALTIDKRKVGQITGDGASSSHNMEANDDVNDEFKYYLFDVVTHQCLKTCLETTPTSDHTDTCTSSQGPLNIRRETMHRRILSASKTDVERVSPNSTIMDLILNNRVY</sequence>
<reference evidence="1" key="1">
    <citation type="journal article" date="2023" name="Front. Mar. Sci.">
        <title>Tracing the invertebrate herpesviruses in the global sequence datasets.</title>
        <authorList>
            <person name="Rosani U."/>
            <person name="Gaia M."/>
            <person name="Delmont T.O."/>
            <person name="Krupovic M."/>
        </authorList>
    </citation>
    <scope>NUCLEOTIDE SEQUENCE</scope>
    <source>
        <strain evidence="1">MalacoHV4/Med/2018 155</strain>
    </source>
</reference>
<dbReference type="EMBL" id="BK063068">
    <property type="protein sequence ID" value="DBA11633.1"/>
    <property type="molecule type" value="Genomic_DNA"/>
</dbReference>
<protein>
    <submittedName>
        <fullName evidence="1">ORF19</fullName>
    </submittedName>
</protein>
<evidence type="ECO:0000313" key="1">
    <source>
        <dbReference type="EMBL" id="DBA11633.1"/>
    </source>
</evidence>
<name>A0AA48P7N2_9VIRU</name>
<proteinExistence type="predicted"/>
<organism evidence="1">
    <name type="scientific">Malaco herpesvirus 4</name>
    <dbReference type="NCBI Taxonomy" id="3031800"/>
    <lineage>
        <taxon>Viruses</taxon>
        <taxon>Duplodnaviria</taxon>
        <taxon>Heunggongvirae</taxon>
        <taxon>Peploviricota</taxon>
        <taxon>Herviviricetes</taxon>
        <taxon>Herpesvirales</taxon>
        <taxon>Malacoherpesviridae</taxon>
    </lineage>
</organism>
<accession>A0AA48P7N2</accession>